<reference evidence="5" key="1">
    <citation type="submission" date="2018-05" db="EMBL/GenBank/DDBJ databases">
        <authorList>
            <person name="Lanie J.A."/>
            <person name="Ng W.-L."/>
            <person name="Kazmierczak K.M."/>
            <person name="Andrzejewski T.M."/>
            <person name="Davidsen T.M."/>
            <person name="Wayne K.J."/>
            <person name="Tettelin H."/>
            <person name="Glass J.I."/>
            <person name="Rusch D."/>
            <person name="Podicherti R."/>
            <person name="Tsui H.-C.T."/>
            <person name="Winkler M.E."/>
        </authorList>
    </citation>
    <scope>NUCLEOTIDE SEQUENCE</scope>
</reference>
<evidence type="ECO:0000256" key="1">
    <source>
        <dbReference type="ARBA" id="ARBA00038345"/>
    </source>
</evidence>
<dbReference type="GO" id="GO:0004637">
    <property type="term" value="F:phosphoribosylamine-glycine ligase activity"/>
    <property type="evidence" value="ECO:0007669"/>
    <property type="project" value="InterPro"/>
</dbReference>
<dbReference type="Gene3D" id="3.30.470.20">
    <property type="entry name" value="ATP-grasp fold, B domain"/>
    <property type="match status" value="1"/>
</dbReference>
<evidence type="ECO:0000259" key="4">
    <source>
        <dbReference type="SMART" id="SM01210"/>
    </source>
</evidence>
<protein>
    <recommendedName>
        <fullName evidence="2">Glycinamide ribonucleotide synthetase</fullName>
    </recommendedName>
    <alternativeName>
        <fullName evidence="3">Phosphoribosylglycinamide synthetase</fullName>
    </alternativeName>
</protein>
<dbReference type="EMBL" id="UINC01208215">
    <property type="protein sequence ID" value="SVE30650.1"/>
    <property type="molecule type" value="Genomic_DNA"/>
</dbReference>
<dbReference type="PROSITE" id="PS00184">
    <property type="entry name" value="GARS"/>
    <property type="match status" value="1"/>
</dbReference>
<dbReference type="InterPro" id="IPR011054">
    <property type="entry name" value="Rudment_hybrid_motif"/>
</dbReference>
<organism evidence="5">
    <name type="scientific">marine metagenome</name>
    <dbReference type="NCBI Taxonomy" id="408172"/>
    <lineage>
        <taxon>unclassified sequences</taxon>
        <taxon>metagenomes</taxon>
        <taxon>ecological metagenomes</taxon>
    </lineage>
</organism>
<dbReference type="InterPro" id="IPR020559">
    <property type="entry name" value="PRibGlycinamide_synth_CS"/>
</dbReference>
<gene>
    <name evidence="5" type="ORF">METZ01_LOCUS483504</name>
</gene>
<proteinExistence type="inferred from homology"/>
<dbReference type="Gene3D" id="3.90.600.10">
    <property type="entry name" value="Phosphoribosylglycinamide synthetase, C-terminal domain"/>
    <property type="match status" value="1"/>
</dbReference>
<dbReference type="SMART" id="SM01210">
    <property type="entry name" value="GARS_C"/>
    <property type="match status" value="1"/>
</dbReference>
<evidence type="ECO:0000256" key="2">
    <source>
        <dbReference type="ARBA" id="ARBA00042242"/>
    </source>
</evidence>
<evidence type="ECO:0000256" key="3">
    <source>
        <dbReference type="ARBA" id="ARBA00042864"/>
    </source>
</evidence>
<dbReference type="InterPro" id="IPR037123">
    <property type="entry name" value="PRibGlycinamide_synth_C_sf"/>
</dbReference>
<dbReference type="InterPro" id="IPR000115">
    <property type="entry name" value="PRibGlycinamide_synth"/>
</dbReference>
<dbReference type="PANTHER" id="PTHR43472:SF1">
    <property type="entry name" value="PHOSPHORIBOSYLAMINE--GLYCINE LIGASE, CHLOROPLASTIC"/>
    <property type="match status" value="1"/>
</dbReference>
<dbReference type="SUPFAM" id="SSF51246">
    <property type="entry name" value="Rudiment single hybrid motif"/>
    <property type="match status" value="1"/>
</dbReference>
<feature type="domain" description="Phosphoribosylglycinamide synthetase C-domain" evidence="4">
    <location>
        <begin position="51"/>
        <end position="144"/>
    </location>
</feature>
<accession>A0A383CEY2</accession>
<dbReference type="InterPro" id="IPR020560">
    <property type="entry name" value="PRibGlycinamide_synth_C-dom"/>
</dbReference>
<dbReference type="Pfam" id="PF02843">
    <property type="entry name" value="GARS_C"/>
    <property type="match status" value="1"/>
</dbReference>
<dbReference type="SUPFAM" id="SSF56059">
    <property type="entry name" value="Glutathione synthetase ATP-binding domain-like"/>
    <property type="match status" value="1"/>
</dbReference>
<name>A0A383CEY2_9ZZZZ</name>
<evidence type="ECO:0000313" key="5">
    <source>
        <dbReference type="EMBL" id="SVE30650.1"/>
    </source>
</evidence>
<dbReference type="GO" id="GO:0009113">
    <property type="term" value="P:purine nucleobase biosynthetic process"/>
    <property type="evidence" value="ECO:0007669"/>
    <property type="project" value="InterPro"/>
</dbReference>
<dbReference type="PANTHER" id="PTHR43472">
    <property type="entry name" value="PHOSPHORIBOSYLAMINE--GLYCINE LIGASE"/>
    <property type="match status" value="1"/>
</dbReference>
<feature type="non-terminal residue" evidence="5">
    <location>
        <position position="1"/>
    </location>
</feature>
<dbReference type="AlphaFoldDB" id="A0A383CEY2"/>
<sequence length="147" mass="15763">KGPKVLEFNVRFGDPETQVILPMVDEDLVPALLASAKGEPMPDSLRFKEGAAMVVVLASAGYPESYPKGEVITVPAIFPEGSDLVHAGTKRNEAGDTITSGGRVLGAVGMGASLQDAAERAYALCDQVHFKSKYLRRDIGYRELERA</sequence>
<comment type="similarity">
    <text evidence="1">Belongs to the GARS family.</text>
</comment>